<feature type="coiled-coil region" evidence="2">
    <location>
        <begin position="310"/>
        <end position="337"/>
    </location>
</feature>
<keyword evidence="4" id="KW-1185">Reference proteome</keyword>
<dbReference type="GO" id="GO:0006869">
    <property type="term" value="P:lipid transport"/>
    <property type="evidence" value="ECO:0007669"/>
    <property type="project" value="InterPro"/>
</dbReference>
<dbReference type="OMA" id="NDHEAWE"/>
<evidence type="ECO:0000313" key="4">
    <source>
        <dbReference type="Proteomes" id="UP000472268"/>
    </source>
</evidence>
<sequence length="337" mass="37179">GRPAAWEDSPTCSTCPSFQLSSGRLWDELHLLLTDQEAWESFRAEADLTREEAEMLLKRLRALEEVLYKEEIIRLQSDPLERKHFLNVFPQLKQELEDQIRKLRKLADKADEVHRNCTFANLVASSTGAASGVLTLLGLGLAPVTSGVSLTLCAPGMGLGTVSAVTGVCSSLVEHLLISPMKGEASQLTSTASDKGKGIARAMYQNIPQNISLKDWAKVVQTIAKNVFLIKLAEVNPHLKACVERLLTEGRVPVPSGKQVQNAIRVPLLTMTRGARFMSAATAGIFLWMDVANIVEESKHLQEGAKAESAEELRHQIKLLESKLKELIQTHERLKKT</sequence>
<evidence type="ECO:0000313" key="3">
    <source>
        <dbReference type="Ensembl" id="ENSSSUP00005032168.1"/>
    </source>
</evidence>
<comment type="similarity">
    <text evidence="1">Belongs to the apolipoprotein L family.</text>
</comment>
<proteinExistence type="inferred from homology"/>
<dbReference type="GO" id="GO:0042157">
    <property type="term" value="P:lipoprotein metabolic process"/>
    <property type="evidence" value="ECO:0007669"/>
    <property type="project" value="InterPro"/>
</dbReference>
<evidence type="ECO:0008006" key="5">
    <source>
        <dbReference type="Google" id="ProtNLM"/>
    </source>
</evidence>
<accession>A0A673V3B1</accession>
<name>A0A673V3B1_SURSU</name>
<reference evidence="3" key="3">
    <citation type="submission" date="2025-09" db="UniProtKB">
        <authorList>
            <consortium name="Ensembl"/>
        </authorList>
    </citation>
    <scope>IDENTIFICATION</scope>
</reference>
<dbReference type="Ensembl" id="ENSSSUT00005036693.1">
    <property type="protein sequence ID" value="ENSSSUP00005032168.1"/>
    <property type="gene ID" value="ENSSSUG00005020736.1"/>
</dbReference>
<evidence type="ECO:0000256" key="2">
    <source>
        <dbReference type="SAM" id="Coils"/>
    </source>
</evidence>
<dbReference type="Proteomes" id="UP000472268">
    <property type="component" value="Chromosome 10"/>
</dbReference>
<dbReference type="PANTHER" id="PTHR14096:SF27">
    <property type="entry name" value="APOLIPOPROTEIN L2"/>
    <property type="match status" value="1"/>
</dbReference>
<reference evidence="3 4" key="1">
    <citation type="submission" date="2019-05" db="EMBL/GenBank/DDBJ databases">
        <title>A Chromosome-scale Meerkat (S. suricatta) Genome Assembly.</title>
        <authorList>
            <person name="Dudchenko O."/>
            <person name="Lieberman Aiden E."/>
            <person name="Tung J."/>
            <person name="Barreiro L.B."/>
            <person name="Clutton-Brock T.H."/>
        </authorList>
    </citation>
    <scope>NUCLEOTIDE SEQUENCE [LARGE SCALE GENOMIC DNA]</scope>
</reference>
<dbReference type="GO" id="GO:0016020">
    <property type="term" value="C:membrane"/>
    <property type="evidence" value="ECO:0007669"/>
    <property type="project" value="TreeGrafter"/>
</dbReference>
<dbReference type="GO" id="GO:0005576">
    <property type="term" value="C:extracellular region"/>
    <property type="evidence" value="ECO:0007669"/>
    <property type="project" value="InterPro"/>
</dbReference>
<dbReference type="InterPro" id="IPR008405">
    <property type="entry name" value="ApoL"/>
</dbReference>
<dbReference type="Pfam" id="PF05461">
    <property type="entry name" value="ApoL"/>
    <property type="match status" value="1"/>
</dbReference>
<evidence type="ECO:0000256" key="1">
    <source>
        <dbReference type="ARBA" id="ARBA00010090"/>
    </source>
</evidence>
<dbReference type="AlphaFoldDB" id="A0A673V3B1"/>
<feature type="coiled-coil region" evidence="2">
    <location>
        <begin position="43"/>
        <end position="116"/>
    </location>
</feature>
<organism evidence="3 4">
    <name type="scientific">Suricata suricatta</name>
    <name type="common">Meerkat</name>
    <dbReference type="NCBI Taxonomy" id="37032"/>
    <lineage>
        <taxon>Eukaryota</taxon>
        <taxon>Metazoa</taxon>
        <taxon>Chordata</taxon>
        <taxon>Craniata</taxon>
        <taxon>Vertebrata</taxon>
        <taxon>Euteleostomi</taxon>
        <taxon>Mammalia</taxon>
        <taxon>Eutheria</taxon>
        <taxon>Laurasiatheria</taxon>
        <taxon>Carnivora</taxon>
        <taxon>Feliformia</taxon>
        <taxon>Herpestidae</taxon>
        <taxon>Suricata</taxon>
    </lineage>
</organism>
<dbReference type="GO" id="GO:0008289">
    <property type="term" value="F:lipid binding"/>
    <property type="evidence" value="ECO:0007669"/>
    <property type="project" value="InterPro"/>
</dbReference>
<reference evidence="3" key="2">
    <citation type="submission" date="2025-08" db="UniProtKB">
        <authorList>
            <consortium name="Ensembl"/>
        </authorList>
    </citation>
    <scope>IDENTIFICATION</scope>
</reference>
<keyword evidence="2" id="KW-0175">Coiled coil</keyword>
<protein>
    <recommendedName>
        <fullName evidence="5">Apolipoprotein L3</fullName>
    </recommendedName>
</protein>
<dbReference type="PANTHER" id="PTHR14096">
    <property type="entry name" value="APOLIPOPROTEIN L"/>
    <property type="match status" value="1"/>
</dbReference>